<evidence type="ECO:0000313" key="1">
    <source>
        <dbReference type="EMBL" id="GAS94850.1"/>
    </source>
</evidence>
<comment type="caution">
    <text evidence="1">The sequence shown here is derived from an EMBL/GenBank/DDBJ whole genome shotgun (WGS) entry which is preliminary data.</text>
</comment>
<organism evidence="1 2">
    <name type="scientific">Mycolicibacterium canariasense</name>
    <name type="common">Mycobacterium canariasense</name>
    <dbReference type="NCBI Taxonomy" id="228230"/>
    <lineage>
        <taxon>Bacteria</taxon>
        <taxon>Bacillati</taxon>
        <taxon>Actinomycetota</taxon>
        <taxon>Actinomycetes</taxon>
        <taxon>Mycobacteriales</taxon>
        <taxon>Mycobacteriaceae</taxon>
        <taxon>Mycolicibacterium</taxon>
    </lineage>
</organism>
<dbReference type="RefSeq" id="WP_131805246.1">
    <property type="nucleotide sequence ID" value="NZ_BCSY01000035.1"/>
</dbReference>
<accession>A0A124E1V5</accession>
<dbReference type="STRING" id="228230.RMCC_1816"/>
<reference evidence="2" key="2">
    <citation type="submission" date="2016-02" db="EMBL/GenBank/DDBJ databases">
        <title>Draft genome sequence of five rapidly growing Mycobacterium species.</title>
        <authorList>
            <person name="Katahira K."/>
            <person name="Gotou Y."/>
            <person name="Iida K."/>
            <person name="Ogura Y."/>
            <person name="Hayashi T."/>
        </authorList>
    </citation>
    <scope>NUCLEOTIDE SEQUENCE [LARGE SCALE GENOMIC DNA]</scope>
    <source>
        <strain evidence="2">JCM15298</strain>
    </source>
</reference>
<keyword evidence="2" id="KW-1185">Reference proteome</keyword>
<dbReference type="AlphaFoldDB" id="A0A124E1V5"/>
<protein>
    <submittedName>
        <fullName evidence="1">Uncharacterized protein</fullName>
    </submittedName>
</protein>
<evidence type="ECO:0000313" key="2">
    <source>
        <dbReference type="Proteomes" id="UP000069443"/>
    </source>
</evidence>
<gene>
    <name evidence="1" type="ORF">RMCC_1816</name>
</gene>
<name>A0A124E1V5_MYCCR</name>
<dbReference type="OrthoDB" id="4764579at2"/>
<reference evidence="2" key="1">
    <citation type="journal article" date="2016" name="Genome Announc.">
        <title>Draft Genome Sequences of Five Rapidly Growing Mycobacterium Species, M. thermoresistibile, M. fortuitum subsp. acetamidolyticum, M. canariasense, M. brisbanense, and M. novocastrense.</title>
        <authorList>
            <person name="Katahira K."/>
            <person name="Ogura Y."/>
            <person name="Gotoh Y."/>
            <person name="Hayashi T."/>
        </authorList>
    </citation>
    <scope>NUCLEOTIDE SEQUENCE [LARGE SCALE GENOMIC DNA]</scope>
    <source>
        <strain evidence="2">JCM15298</strain>
    </source>
</reference>
<proteinExistence type="predicted"/>
<dbReference type="EMBL" id="BCSY01000035">
    <property type="protein sequence ID" value="GAS94850.1"/>
    <property type="molecule type" value="Genomic_DNA"/>
</dbReference>
<dbReference type="Proteomes" id="UP000069443">
    <property type="component" value="Unassembled WGS sequence"/>
</dbReference>
<sequence>MATPDRLQFIHGDTDITAEIHCEDDATEVRVWDIADLVLLAVGCRSDGQWEFRASDYGAEPDKDMTRTFARWQDALGYFGYADLISR</sequence>